<protein>
    <recommendedName>
        <fullName evidence="7">Phosphatidylglycerol--prolipoprotein diacylglyceryl transferase</fullName>
        <ecNumber evidence="7">2.5.1.145</ecNumber>
    </recommendedName>
</protein>
<dbReference type="RefSeq" id="WP_066355430.1">
    <property type="nucleotide sequence ID" value="NZ_LOED01000054.1"/>
</dbReference>
<accession>A0A140L112</accession>
<dbReference type="EC" id="2.5.1.145" evidence="7"/>
<keyword evidence="4 7" id="KW-0812">Transmembrane</keyword>
<keyword evidence="9" id="KW-1185">Reference proteome</keyword>
<gene>
    <name evidence="8" type="primary">lgt_2</name>
    <name evidence="7" type="synonym">lgt</name>
    <name evidence="8" type="ORF">AN618_23550</name>
</gene>
<comment type="catalytic activity">
    <reaction evidence="7">
        <text>L-cysteinyl-[prolipoprotein] + a 1,2-diacyl-sn-glycero-3-phospho-(1'-sn-glycerol) = an S-1,2-diacyl-sn-glyceryl-L-cysteinyl-[prolipoprotein] + sn-glycerol 1-phosphate + H(+)</text>
        <dbReference type="Rhea" id="RHEA:56712"/>
        <dbReference type="Rhea" id="RHEA-COMP:14679"/>
        <dbReference type="Rhea" id="RHEA-COMP:14680"/>
        <dbReference type="ChEBI" id="CHEBI:15378"/>
        <dbReference type="ChEBI" id="CHEBI:29950"/>
        <dbReference type="ChEBI" id="CHEBI:57685"/>
        <dbReference type="ChEBI" id="CHEBI:64716"/>
        <dbReference type="ChEBI" id="CHEBI:140658"/>
        <dbReference type="EC" id="2.5.1.145"/>
    </reaction>
</comment>
<dbReference type="AlphaFoldDB" id="A0A140L112"/>
<evidence type="ECO:0000256" key="2">
    <source>
        <dbReference type="ARBA" id="ARBA00022475"/>
    </source>
</evidence>
<reference evidence="8 9" key="1">
    <citation type="submission" date="2015-12" db="EMBL/GenBank/DDBJ databases">
        <title>Draft genome sequnece of Fervidicola ferrireducens strain Y170.</title>
        <authorList>
            <person name="Patel B.K."/>
        </authorList>
    </citation>
    <scope>NUCLEOTIDE SEQUENCE [LARGE SCALE GENOMIC DNA]</scope>
    <source>
        <strain evidence="8 9">Y170</strain>
    </source>
</reference>
<dbReference type="STRING" id="520764.AN618_23550"/>
<comment type="caution">
    <text evidence="8">The sequence shown here is derived from an EMBL/GenBank/DDBJ whole genome shotgun (WGS) entry which is preliminary data.</text>
</comment>
<comment type="subcellular location">
    <subcellularLocation>
        <location evidence="7">Cell membrane</location>
        <topology evidence="7">Multi-pass membrane protein</topology>
    </subcellularLocation>
</comment>
<dbReference type="GO" id="GO:0042158">
    <property type="term" value="P:lipoprotein biosynthetic process"/>
    <property type="evidence" value="ECO:0007669"/>
    <property type="project" value="UniProtKB-UniRule"/>
</dbReference>
<dbReference type="NCBIfam" id="NF000779">
    <property type="entry name" value="PRK00052.3-5"/>
    <property type="match status" value="1"/>
</dbReference>
<evidence type="ECO:0000256" key="3">
    <source>
        <dbReference type="ARBA" id="ARBA00022679"/>
    </source>
</evidence>
<dbReference type="GO" id="GO:0005886">
    <property type="term" value="C:plasma membrane"/>
    <property type="evidence" value="ECO:0007669"/>
    <property type="project" value="UniProtKB-SubCell"/>
</dbReference>
<dbReference type="HAMAP" id="MF_01147">
    <property type="entry name" value="Lgt"/>
    <property type="match status" value="1"/>
</dbReference>
<dbReference type="GO" id="GO:0008961">
    <property type="term" value="F:phosphatidylglycerol-prolipoprotein diacylglyceryl transferase activity"/>
    <property type="evidence" value="ECO:0007669"/>
    <property type="project" value="UniProtKB-UniRule"/>
</dbReference>
<keyword evidence="2 7" id="KW-1003">Cell membrane</keyword>
<keyword evidence="5 7" id="KW-1133">Transmembrane helix</keyword>
<feature type="transmembrane region" description="Helical" evidence="7">
    <location>
        <begin position="49"/>
        <end position="72"/>
    </location>
</feature>
<dbReference type="PANTHER" id="PTHR30589">
    <property type="entry name" value="PROLIPOPROTEIN DIACYLGLYCERYL TRANSFERASE"/>
    <property type="match status" value="1"/>
</dbReference>
<keyword evidence="6 7" id="KW-0472">Membrane</keyword>
<evidence type="ECO:0000256" key="7">
    <source>
        <dbReference type="HAMAP-Rule" id="MF_01147"/>
    </source>
</evidence>
<dbReference type="PATRIC" id="fig|520764.3.peg.2542"/>
<name>A0A140L112_9FIRM</name>
<feature type="binding site" evidence="7">
    <location>
        <position position="136"/>
    </location>
    <ligand>
        <name>a 1,2-diacyl-sn-glycero-3-phospho-(1'-sn-glycerol)</name>
        <dbReference type="ChEBI" id="CHEBI:64716"/>
    </ligand>
</feature>
<dbReference type="OrthoDB" id="871140at2"/>
<evidence type="ECO:0000256" key="1">
    <source>
        <dbReference type="ARBA" id="ARBA00007150"/>
    </source>
</evidence>
<dbReference type="EMBL" id="LOED01000054">
    <property type="protein sequence ID" value="KXG74237.1"/>
    <property type="molecule type" value="Genomic_DNA"/>
</dbReference>
<proteinExistence type="inferred from homology"/>
<dbReference type="InterPro" id="IPR001640">
    <property type="entry name" value="Lgt"/>
</dbReference>
<comment type="pathway">
    <text evidence="7">Protein modification; lipoprotein biosynthesis (diacylglyceryl transfer).</text>
</comment>
<evidence type="ECO:0000313" key="9">
    <source>
        <dbReference type="Proteomes" id="UP000070427"/>
    </source>
</evidence>
<dbReference type="PANTHER" id="PTHR30589:SF0">
    <property type="entry name" value="PHOSPHATIDYLGLYCEROL--PROLIPOPROTEIN DIACYLGLYCERYL TRANSFERASE"/>
    <property type="match status" value="1"/>
</dbReference>
<dbReference type="Pfam" id="PF01790">
    <property type="entry name" value="LGT"/>
    <property type="match status" value="1"/>
</dbReference>
<evidence type="ECO:0000256" key="4">
    <source>
        <dbReference type="ARBA" id="ARBA00022692"/>
    </source>
</evidence>
<keyword evidence="8" id="KW-0449">Lipoprotein</keyword>
<feature type="transmembrane region" description="Helical" evidence="7">
    <location>
        <begin position="119"/>
        <end position="137"/>
    </location>
</feature>
<dbReference type="Proteomes" id="UP000070427">
    <property type="component" value="Unassembled WGS sequence"/>
</dbReference>
<feature type="transmembrane region" description="Helical" evidence="7">
    <location>
        <begin position="157"/>
        <end position="176"/>
    </location>
</feature>
<dbReference type="FunCoup" id="A0A140L112">
    <property type="interactions" value="273"/>
</dbReference>
<dbReference type="InParanoid" id="A0A140L112"/>
<evidence type="ECO:0000256" key="5">
    <source>
        <dbReference type="ARBA" id="ARBA00022989"/>
    </source>
</evidence>
<dbReference type="UniPathway" id="UPA00664"/>
<feature type="transmembrane region" description="Helical" evidence="7">
    <location>
        <begin position="18"/>
        <end position="37"/>
    </location>
</feature>
<organism evidence="8 9">
    <name type="scientific">Fervidicola ferrireducens</name>
    <dbReference type="NCBI Taxonomy" id="520764"/>
    <lineage>
        <taxon>Bacteria</taxon>
        <taxon>Bacillati</taxon>
        <taxon>Bacillota</taxon>
        <taxon>Clostridia</taxon>
        <taxon>Thermosediminibacterales</taxon>
        <taxon>Thermosediminibacteraceae</taxon>
        <taxon>Fervidicola</taxon>
    </lineage>
</organism>
<keyword evidence="8" id="KW-0328">Glycosyltransferase</keyword>
<comment type="function">
    <text evidence="7">Catalyzes the transfer of the diacylglyceryl group from phosphatidylglycerol to the sulfhydryl group of the N-terminal cysteine of a prolipoprotein, the first step in the formation of mature lipoproteins.</text>
</comment>
<sequence length="270" mass="31020">MFIEGISPYAFKIGPIAVHWYGIFMAISFLVGSYYLYTMGKRLNLDEDFLLNLAIVVIIAGIVGARLMFVLTNYPEWFLKDPIQIIKIWEGGLSWHGALLGGFLAGWPYCRRYGINPNVVADLTVLGLSFGYIIVRIGNIFNQEVLGRMTEFSFGRWPAQLIGSSIGLVLLVRYLYLQNKNLPPGYQFWSFIWWHQILRALIEETVRENPLFLVHYVNEKWGIGFFTLTQLITPFVVAFAYFMYRSTSGHGYGGYGYGGYGYGGYRRRHY</sequence>
<evidence type="ECO:0000313" key="8">
    <source>
        <dbReference type="EMBL" id="KXG74237.1"/>
    </source>
</evidence>
<evidence type="ECO:0000256" key="6">
    <source>
        <dbReference type="ARBA" id="ARBA00023136"/>
    </source>
</evidence>
<keyword evidence="3 7" id="KW-0808">Transferase</keyword>
<feature type="transmembrane region" description="Helical" evidence="7">
    <location>
        <begin position="222"/>
        <end position="244"/>
    </location>
</feature>
<comment type="similarity">
    <text evidence="1 7">Belongs to the Lgt family.</text>
</comment>